<proteinExistence type="inferred from homology"/>
<dbReference type="Gene3D" id="3.30.70.3190">
    <property type="match status" value="1"/>
</dbReference>
<keyword evidence="11" id="KW-1185">Reference proteome</keyword>
<dbReference type="GO" id="GO:0160148">
    <property type="term" value="F:tRNA pseudouridine(55) synthase activity"/>
    <property type="evidence" value="ECO:0007669"/>
    <property type="project" value="UniProtKB-EC"/>
</dbReference>
<dbReference type="InterPro" id="IPR020103">
    <property type="entry name" value="PsdUridine_synth_cat_dom_sf"/>
</dbReference>
<dbReference type="AlphaFoldDB" id="A0A9J6CMB0"/>
<dbReference type="GO" id="GO:0003723">
    <property type="term" value="F:RNA binding"/>
    <property type="evidence" value="ECO:0007669"/>
    <property type="project" value="InterPro"/>
</dbReference>
<accession>A0A9J6CMB0</accession>
<dbReference type="SUPFAM" id="SSF55120">
    <property type="entry name" value="Pseudouridine synthase"/>
    <property type="match status" value="1"/>
</dbReference>
<dbReference type="InterPro" id="IPR039894">
    <property type="entry name" value="Pus10-like"/>
</dbReference>
<dbReference type="Pfam" id="PF21238">
    <property type="entry name" value="Pus10_C"/>
    <property type="match status" value="1"/>
</dbReference>
<gene>
    <name evidence="10" type="ORF">PVAND_012662</name>
</gene>
<sequence length="497" mass="57520">MSERIDSKAFSEYLYDCGVCDYCVLRYLKPQYEEFWDVRSSLKKRGIKIAPESDESFEKKSKTNPCIICYNVFHEIDELIQKIKNHEGLKKYNQINTFLSSFCLPVLLELTQLQMWLTLLDKFPENFDKERLPDMPIKDAVKTLLNDKLEQELDKTFDPDGLMISIFFNIENENEILSKLDMIAPELMTDRNKQKKKYKTEVISRNYFAKHFQPTNIDIKKFQEHLPLPPSIPSSSLQLTQISFTGPTVFVAGRYNKFSRHLSQSPWFIGEKRMSEGSVQESITCHVAPYFDALPSAVTFMSSGREDVDVRCLGRGRPFALEITDATKTTLDSSTAADIERKVCQSRVVSIRDLQIVKRDDLHHIKSGEEEKRKIYRALCTLRDKNVTEDILTKLDISEPFEIQQWTPVRVLHRRTLIKRPRTIYKVKAFAVKDKPHLVVLDIITQAGTYVKELVHSEFSRTEPSISSIISMDIDIIALDVMNIELNFPPTVVRENA</sequence>
<protein>
    <recommendedName>
        <fullName evidence="2">tRNA pseudouridine(55) synthase</fullName>
        <ecNumber evidence="2">5.4.99.25</ecNumber>
    </recommendedName>
    <alternativeName>
        <fullName evidence="7">tRNA pseudouridine 55 synthase</fullName>
    </alternativeName>
    <alternativeName>
        <fullName evidence="5">tRNA pseudouridylate synthase</fullName>
    </alternativeName>
    <alternativeName>
        <fullName evidence="6">tRNA-uridine isomerase</fullName>
    </alternativeName>
</protein>
<evidence type="ECO:0000256" key="1">
    <source>
        <dbReference type="ARBA" id="ARBA00009652"/>
    </source>
</evidence>
<organism evidence="10 11">
    <name type="scientific">Polypedilum vanderplanki</name>
    <name type="common">Sleeping chironomid midge</name>
    <dbReference type="NCBI Taxonomy" id="319348"/>
    <lineage>
        <taxon>Eukaryota</taxon>
        <taxon>Metazoa</taxon>
        <taxon>Ecdysozoa</taxon>
        <taxon>Arthropoda</taxon>
        <taxon>Hexapoda</taxon>
        <taxon>Insecta</taxon>
        <taxon>Pterygota</taxon>
        <taxon>Neoptera</taxon>
        <taxon>Endopterygota</taxon>
        <taxon>Diptera</taxon>
        <taxon>Nematocera</taxon>
        <taxon>Chironomoidea</taxon>
        <taxon>Chironomidae</taxon>
        <taxon>Chironominae</taxon>
        <taxon>Polypedilum</taxon>
        <taxon>Polypedilum</taxon>
    </lineage>
</organism>
<dbReference type="OrthoDB" id="29661at2759"/>
<dbReference type="GO" id="GO:0031119">
    <property type="term" value="P:tRNA pseudouridine synthesis"/>
    <property type="evidence" value="ECO:0007669"/>
    <property type="project" value="TreeGrafter"/>
</dbReference>
<keyword evidence="4" id="KW-0413">Isomerase</keyword>
<dbReference type="InterPro" id="IPR048741">
    <property type="entry name" value="Pus10-like_C"/>
</dbReference>
<feature type="domain" description="Pus10-like C-terminal" evidence="9">
    <location>
        <begin position="250"/>
        <end position="485"/>
    </location>
</feature>
<evidence type="ECO:0000256" key="4">
    <source>
        <dbReference type="ARBA" id="ARBA00023235"/>
    </source>
</evidence>
<dbReference type="FunFam" id="3.30.70.3190:FF:000001">
    <property type="entry name" value="tRNA pseudouridine synthase Pus10"/>
    <property type="match status" value="1"/>
</dbReference>
<dbReference type="EC" id="5.4.99.25" evidence="2"/>
<evidence type="ECO:0000259" key="8">
    <source>
        <dbReference type="Pfam" id="PF21237"/>
    </source>
</evidence>
<dbReference type="Proteomes" id="UP001107558">
    <property type="component" value="Chromosome 1"/>
</dbReference>
<dbReference type="PANTHER" id="PTHR21568:SF0">
    <property type="entry name" value="TRNA PSEUDOURIDINE SYNTHASE PUS10"/>
    <property type="match status" value="1"/>
</dbReference>
<dbReference type="FunFam" id="3.30.70.2510:FF:000001">
    <property type="entry name" value="tRNA pseudouridine synthase Pus10"/>
    <property type="match status" value="1"/>
</dbReference>
<evidence type="ECO:0000313" key="10">
    <source>
        <dbReference type="EMBL" id="KAG5683377.1"/>
    </source>
</evidence>
<evidence type="ECO:0000256" key="5">
    <source>
        <dbReference type="ARBA" id="ARBA00075270"/>
    </source>
</evidence>
<dbReference type="InterPro" id="IPR048742">
    <property type="entry name" value="Pus10_N_euk"/>
</dbReference>
<feature type="domain" description="Pus10 N-terminal eukaryotes" evidence="8">
    <location>
        <begin position="66"/>
        <end position="242"/>
    </location>
</feature>
<reference evidence="10" key="1">
    <citation type="submission" date="2021-03" db="EMBL/GenBank/DDBJ databases">
        <title>Chromosome level genome of the anhydrobiotic midge Polypedilum vanderplanki.</title>
        <authorList>
            <person name="Yoshida Y."/>
            <person name="Kikawada T."/>
            <person name="Gusev O."/>
        </authorList>
    </citation>
    <scope>NUCLEOTIDE SEQUENCE</scope>
    <source>
        <strain evidence="10">NIAS01</strain>
        <tissue evidence="10">Whole body or cell culture</tissue>
    </source>
</reference>
<name>A0A9J6CMB0_POLVA</name>
<dbReference type="Gene3D" id="3.30.70.2510">
    <property type="match status" value="1"/>
</dbReference>
<dbReference type="EMBL" id="JADBJN010000001">
    <property type="protein sequence ID" value="KAG5683377.1"/>
    <property type="molecule type" value="Genomic_DNA"/>
</dbReference>
<evidence type="ECO:0000256" key="7">
    <source>
        <dbReference type="ARBA" id="ARBA00083669"/>
    </source>
</evidence>
<dbReference type="PANTHER" id="PTHR21568">
    <property type="entry name" value="TRNA PSEUDOURIDINE SYNTHASE PUS10"/>
    <property type="match status" value="1"/>
</dbReference>
<evidence type="ECO:0000256" key="6">
    <source>
        <dbReference type="ARBA" id="ARBA00079393"/>
    </source>
</evidence>
<comment type="caution">
    <text evidence="10">The sequence shown here is derived from an EMBL/GenBank/DDBJ whole genome shotgun (WGS) entry which is preliminary data.</text>
</comment>
<evidence type="ECO:0000256" key="3">
    <source>
        <dbReference type="ARBA" id="ARBA00022694"/>
    </source>
</evidence>
<evidence type="ECO:0000259" key="9">
    <source>
        <dbReference type="Pfam" id="PF21238"/>
    </source>
</evidence>
<keyword evidence="3" id="KW-0819">tRNA processing</keyword>
<evidence type="ECO:0000256" key="2">
    <source>
        <dbReference type="ARBA" id="ARBA00012787"/>
    </source>
</evidence>
<dbReference type="Pfam" id="PF21237">
    <property type="entry name" value="Pus10_N_euk"/>
    <property type="match status" value="1"/>
</dbReference>
<comment type="similarity">
    <text evidence="1">Belongs to the pseudouridine synthase Pus10 family.</text>
</comment>
<evidence type="ECO:0000313" key="11">
    <source>
        <dbReference type="Proteomes" id="UP001107558"/>
    </source>
</evidence>